<dbReference type="EMBL" id="WNUI01000926">
    <property type="protein sequence ID" value="MDZ4910919.1"/>
    <property type="molecule type" value="Genomic_DNA"/>
</dbReference>
<comment type="subcellular location">
    <subcellularLocation>
        <location evidence="1">Cell membrane</location>
        <topology evidence="1">Multi-pass membrane protein</topology>
    </subcellularLocation>
</comment>
<protein>
    <submittedName>
        <fullName evidence="8">Sodium:alanine symporter</fullName>
    </submittedName>
</protein>
<evidence type="ECO:0000256" key="2">
    <source>
        <dbReference type="ARBA" id="ARBA00009261"/>
    </source>
</evidence>
<keyword evidence="7" id="KW-0472">Membrane</keyword>
<gene>
    <name evidence="8" type="ORF">GNF68_18390</name>
</gene>
<dbReference type="GO" id="GO:0005283">
    <property type="term" value="F:amino acid:sodium symporter activity"/>
    <property type="evidence" value="ECO:0007669"/>
    <property type="project" value="InterPro"/>
</dbReference>
<evidence type="ECO:0000256" key="6">
    <source>
        <dbReference type="ARBA" id="ARBA00022989"/>
    </source>
</evidence>
<accession>A0AAW9I507</accession>
<evidence type="ECO:0000256" key="5">
    <source>
        <dbReference type="ARBA" id="ARBA00022692"/>
    </source>
</evidence>
<evidence type="ECO:0000256" key="7">
    <source>
        <dbReference type="ARBA" id="ARBA00023136"/>
    </source>
</evidence>
<proteinExistence type="inferred from homology"/>
<keyword evidence="6" id="KW-1133">Transmembrane helix</keyword>
<dbReference type="Proteomes" id="UP001288778">
    <property type="component" value="Unassembled WGS sequence"/>
</dbReference>
<dbReference type="PANTHER" id="PTHR30330">
    <property type="entry name" value="AGSS FAMILY TRANSPORTER, SODIUM-ALANINE"/>
    <property type="match status" value="1"/>
</dbReference>
<evidence type="ECO:0000256" key="1">
    <source>
        <dbReference type="ARBA" id="ARBA00004651"/>
    </source>
</evidence>
<evidence type="ECO:0000313" key="8">
    <source>
        <dbReference type="EMBL" id="MDZ4910919.1"/>
    </source>
</evidence>
<organism evidence="8 9">
    <name type="scientific">Clostridium perfringens</name>
    <dbReference type="NCBI Taxonomy" id="1502"/>
    <lineage>
        <taxon>Bacteria</taxon>
        <taxon>Bacillati</taxon>
        <taxon>Bacillota</taxon>
        <taxon>Clostridia</taxon>
        <taxon>Eubacteriales</taxon>
        <taxon>Clostridiaceae</taxon>
        <taxon>Clostridium</taxon>
    </lineage>
</organism>
<dbReference type="AlphaFoldDB" id="A0AAW9I507"/>
<name>A0AAW9I507_CLOPF</name>
<dbReference type="PANTHER" id="PTHR30330:SF7">
    <property type="entry name" value="SODIUM_PROTON-DEPENDENT ALANINE CARRIER PROTEIN YRBD-RELATED"/>
    <property type="match status" value="1"/>
</dbReference>
<evidence type="ECO:0000256" key="4">
    <source>
        <dbReference type="ARBA" id="ARBA00022475"/>
    </source>
</evidence>
<keyword evidence="3" id="KW-0813">Transport</keyword>
<comment type="caution">
    <text evidence="8">The sequence shown here is derived from an EMBL/GenBank/DDBJ whole genome shotgun (WGS) entry which is preliminary data.</text>
</comment>
<sequence length="60" mass="6411">IYLSCRTRFLQIRQVKEMSGLAINRKKSEKGISSFQALSVSLAGRIGTGNIAGVGTACHS</sequence>
<dbReference type="InterPro" id="IPR001463">
    <property type="entry name" value="Na/Ala_symport"/>
</dbReference>
<evidence type="ECO:0000256" key="3">
    <source>
        <dbReference type="ARBA" id="ARBA00022448"/>
    </source>
</evidence>
<keyword evidence="4" id="KW-1003">Cell membrane</keyword>
<dbReference type="RefSeq" id="WP_322396064.1">
    <property type="nucleotide sequence ID" value="NZ_WNUI01000926.1"/>
</dbReference>
<comment type="similarity">
    <text evidence="2">Belongs to the alanine or glycine:cation symporter (AGCS) (TC 2.A.25) family.</text>
</comment>
<dbReference type="Pfam" id="PF01235">
    <property type="entry name" value="Na_Ala_symp"/>
    <property type="match status" value="1"/>
</dbReference>
<dbReference type="GO" id="GO:0005886">
    <property type="term" value="C:plasma membrane"/>
    <property type="evidence" value="ECO:0007669"/>
    <property type="project" value="UniProtKB-SubCell"/>
</dbReference>
<reference evidence="8" key="1">
    <citation type="submission" date="2019-11" db="EMBL/GenBank/DDBJ databases">
        <title>Characterization of Clostridium perfringens isolates from swine manure treated agricultural soils.</title>
        <authorList>
            <person name="Wushke S.T."/>
        </authorList>
    </citation>
    <scope>NUCLEOTIDE SEQUENCE</scope>
    <source>
        <strain evidence="8">X94</strain>
    </source>
</reference>
<keyword evidence="5" id="KW-0812">Transmembrane</keyword>
<evidence type="ECO:0000313" key="9">
    <source>
        <dbReference type="Proteomes" id="UP001288778"/>
    </source>
</evidence>
<feature type="non-terminal residue" evidence="8">
    <location>
        <position position="1"/>
    </location>
</feature>